<name>A0AAD8F9P7_BIOPF</name>
<dbReference type="Proteomes" id="UP001233172">
    <property type="component" value="Unassembled WGS sequence"/>
</dbReference>
<keyword evidence="2" id="KW-1185">Reference proteome</keyword>
<gene>
    <name evidence="1" type="ORF">Bpfe_013564</name>
</gene>
<reference evidence="1" key="2">
    <citation type="submission" date="2023-04" db="EMBL/GenBank/DDBJ databases">
        <authorList>
            <person name="Bu L."/>
            <person name="Lu L."/>
            <person name="Laidemitt M.R."/>
            <person name="Zhang S.M."/>
            <person name="Mutuku M."/>
            <person name="Mkoji G."/>
            <person name="Steinauer M."/>
            <person name="Loker E.S."/>
        </authorList>
    </citation>
    <scope>NUCLEOTIDE SEQUENCE</scope>
    <source>
        <strain evidence="1">KasaAsao</strain>
        <tissue evidence="1">Whole Snail</tissue>
    </source>
</reference>
<evidence type="ECO:0000313" key="2">
    <source>
        <dbReference type="Proteomes" id="UP001233172"/>
    </source>
</evidence>
<sequence>MANDVSLLEIEVKLKDEDSHENLIYPVKTALREQYNLAGLDMAQTENKCIEFSIQIMDISSLCGCEMFSPPSPDNYVSDFLLEKHTTYTYDDYSSELPKSVKLTQRKYLNLATNYM</sequence>
<proteinExistence type="predicted"/>
<dbReference type="AlphaFoldDB" id="A0AAD8F9P7"/>
<comment type="caution">
    <text evidence="1">The sequence shown here is derived from an EMBL/GenBank/DDBJ whole genome shotgun (WGS) entry which is preliminary data.</text>
</comment>
<organism evidence="1 2">
    <name type="scientific">Biomphalaria pfeifferi</name>
    <name type="common">Bloodfluke planorb</name>
    <name type="synonym">Freshwater snail</name>
    <dbReference type="NCBI Taxonomy" id="112525"/>
    <lineage>
        <taxon>Eukaryota</taxon>
        <taxon>Metazoa</taxon>
        <taxon>Spiralia</taxon>
        <taxon>Lophotrochozoa</taxon>
        <taxon>Mollusca</taxon>
        <taxon>Gastropoda</taxon>
        <taxon>Heterobranchia</taxon>
        <taxon>Euthyneura</taxon>
        <taxon>Panpulmonata</taxon>
        <taxon>Hygrophila</taxon>
        <taxon>Lymnaeoidea</taxon>
        <taxon>Planorbidae</taxon>
        <taxon>Biomphalaria</taxon>
    </lineage>
</organism>
<dbReference type="EMBL" id="JASAOG010000058">
    <property type="protein sequence ID" value="KAK0056912.1"/>
    <property type="molecule type" value="Genomic_DNA"/>
</dbReference>
<reference evidence="1" key="1">
    <citation type="journal article" date="2023" name="PLoS Negl. Trop. Dis.">
        <title>A genome sequence for Biomphalaria pfeifferi, the major vector snail for the human-infecting parasite Schistosoma mansoni.</title>
        <authorList>
            <person name="Bu L."/>
            <person name="Lu L."/>
            <person name="Laidemitt M.R."/>
            <person name="Zhang S.M."/>
            <person name="Mutuku M."/>
            <person name="Mkoji G."/>
            <person name="Steinauer M."/>
            <person name="Loker E.S."/>
        </authorList>
    </citation>
    <scope>NUCLEOTIDE SEQUENCE</scope>
    <source>
        <strain evidence="1">KasaAsao</strain>
    </source>
</reference>
<protein>
    <submittedName>
        <fullName evidence="1">Uncharacterized protein</fullName>
    </submittedName>
</protein>
<accession>A0AAD8F9P7</accession>
<evidence type="ECO:0000313" key="1">
    <source>
        <dbReference type="EMBL" id="KAK0056912.1"/>
    </source>
</evidence>